<keyword evidence="3 7" id="KW-0812">Transmembrane</keyword>
<dbReference type="EMBL" id="JABEMA010000254">
    <property type="protein sequence ID" value="NNH24078.1"/>
    <property type="molecule type" value="Genomic_DNA"/>
</dbReference>
<dbReference type="PANTHER" id="PTHR38459:SF1">
    <property type="entry name" value="PROPHAGE BACTOPRENOL-LINKED GLUCOSE TRANSLOCASE HOMOLOG"/>
    <property type="match status" value="1"/>
</dbReference>
<feature type="region of interest" description="Disordered" evidence="6">
    <location>
        <begin position="149"/>
        <end position="187"/>
    </location>
</feature>
<dbReference type="GO" id="GO:0000271">
    <property type="term" value="P:polysaccharide biosynthetic process"/>
    <property type="evidence" value="ECO:0007669"/>
    <property type="project" value="InterPro"/>
</dbReference>
<feature type="domain" description="GtrA/DPMS transmembrane" evidence="8">
    <location>
        <begin position="14"/>
        <end position="139"/>
    </location>
</feature>
<keyword evidence="5 7" id="KW-0472">Membrane</keyword>
<organism evidence="9 10">
    <name type="scientific">Pseudokineococcus marinus</name>
    <dbReference type="NCBI Taxonomy" id="351215"/>
    <lineage>
        <taxon>Bacteria</taxon>
        <taxon>Bacillati</taxon>
        <taxon>Actinomycetota</taxon>
        <taxon>Actinomycetes</taxon>
        <taxon>Kineosporiales</taxon>
        <taxon>Kineosporiaceae</taxon>
        <taxon>Pseudokineococcus</taxon>
    </lineage>
</organism>
<feature type="transmembrane region" description="Helical" evidence="7">
    <location>
        <begin position="45"/>
        <end position="62"/>
    </location>
</feature>
<comment type="subcellular location">
    <subcellularLocation>
        <location evidence="1">Membrane</location>
        <topology evidence="1">Multi-pass membrane protein</topology>
    </subcellularLocation>
</comment>
<dbReference type="InterPro" id="IPR051401">
    <property type="entry name" value="GtrA_CellWall_Glycosyl"/>
</dbReference>
<accession>A0A849C360</accession>
<keyword evidence="10" id="KW-1185">Reference proteome</keyword>
<evidence type="ECO:0000256" key="5">
    <source>
        <dbReference type="ARBA" id="ARBA00023136"/>
    </source>
</evidence>
<reference evidence="9 10" key="1">
    <citation type="submission" date="2020-05" db="EMBL/GenBank/DDBJ databases">
        <title>MicrobeNet Type strains.</title>
        <authorList>
            <person name="Nicholson A.C."/>
        </authorList>
    </citation>
    <scope>NUCLEOTIDE SEQUENCE [LARGE SCALE GENOMIC DNA]</scope>
    <source>
        <strain evidence="9 10">JCM 14547</strain>
    </source>
</reference>
<evidence type="ECO:0000256" key="6">
    <source>
        <dbReference type="SAM" id="MobiDB-lite"/>
    </source>
</evidence>
<evidence type="ECO:0000256" key="2">
    <source>
        <dbReference type="ARBA" id="ARBA00009399"/>
    </source>
</evidence>
<dbReference type="Pfam" id="PF04138">
    <property type="entry name" value="GtrA_DPMS_TM"/>
    <property type="match status" value="1"/>
</dbReference>
<sequence length="187" mass="20010">MRRRPRHVGEEVWRFLLVGGAGFVVDVGVFTLLRTSALGLLEDRPLTAKVVSTVVATAVTWLGNRWWTWGHRTTGSTRRELLLFLAVNAGGTGIALACLAVSHYVLGLTSVLADNVSANGVGLVLGTAFRFVAYRALVFRDVPGRRPPPVPPSEALLVPGPHRTDLHRTELHRPGPGRSGAEPGGAA</sequence>
<comment type="similarity">
    <text evidence="2">Belongs to the GtrA family.</text>
</comment>
<dbReference type="AlphaFoldDB" id="A0A849C360"/>
<dbReference type="Proteomes" id="UP000555552">
    <property type="component" value="Unassembled WGS sequence"/>
</dbReference>
<evidence type="ECO:0000259" key="8">
    <source>
        <dbReference type="Pfam" id="PF04138"/>
    </source>
</evidence>
<dbReference type="PANTHER" id="PTHR38459">
    <property type="entry name" value="PROPHAGE BACTOPRENOL-LINKED GLUCOSE TRANSLOCASE HOMOLOG"/>
    <property type="match status" value="1"/>
</dbReference>
<gene>
    <name evidence="9" type="ORF">HLB09_13455</name>
</gene>
<evidence type="ECO:0000256" key="1">
    <source>
        <dbReference type="ARBA" id="ARBA00004141"/>
    </source>
</evidence>
<name>A0A849C360_9ACTN</name>
<feature type="transmembrane region" description="Helical" evidence="7">
    <location>
        <begin position="118"/>
        <end position="137"/>
    </location>
</feature>
<evidence type="ECO:0000313" key="10">
    <source>
        <dbReference type="Proteomes" id="UP000555552"/>
    </source>
</evidence>
<feature type="transmembrane region" description="Helical" evidence="7">
    <location>
        <begin position="12"/>
        <end position="33"/>
    </location>
</feature>
<dbReference type="GO" id="GO:0005886">
    <property type="term" value="C:plasma membrane"/>
    <property type="evidence" value="ECO:0007669"/>
    <property type="project" value="TreeGrafter"/>
</dbReference>
<protein>
    <submittedName>
        <fullName evidence="9">GtrA family protein</fullName>
    </submittedName>
</protein>
<comment type="caution">
    <text evidence="9">The sequence shown here is derived from an EMBL/GenBank/DDBJ whole genome shotgun (WGS) entry which is preliminary data.</text>
</comment>
<feature type="compositionally biased region" description="Basic and acidic residues" evidence="6">
    <location>
        <begin position="162"/>
        <end position="173"/>
    </location>
</feature>
<keyword evidence="4 7" id="KW-1133">Transmembrane helix</keyword>
<evidence type="ECO:0000256" key="4">
    <source>
        <dbReference type="ARBA" id="ARBA00022989"/>
    </source>
</evidence>
<feature type="transmembrane region" description="Helical" evidence="7">
    <location>
        <begin position="82"/>
        <end position="106"/>
    </location>
</feature>
<evidence type="ECO:0000313" key="9">
    <source>
        <dbReference type="EMBL" id="NNH24078.1"/>
    </source>
</evidence>
<evidence type="ECO:0000256" key="7">
    <source>
        <dbReference type="SAM" id="Phobius"/>
    </source>
</evidence>
<proteinExistence type="inferred from homology"/>
<evidence type="ECO:0000256" key="3">
    <source>
        <dbReference type="ARBA" id="ARBA00022692"/>
    </source>
</evidence>
<dbReference type="InterPro" id="IPR007267">
    <property type="entry name" value="GtrA_DPMS_TM"/>
</dbReference>